<sequence>MRRALLPRETFRWRVKRSQEEHETYQPDKLCSEIVSAQGPINDSPIFPLQSSSPFALYDSGHSLGLILHLSIRACSAPSLTRAKARLFNIQSWLWCGDLLTQ</sequence>
<dbReference type="HOGENOM" id="CLU_2277652_0_0_1"/>
<dbReference type="EMBL" id="JH658800">
    <property type="protein sequence ID" value="EXL88769.1"/>
    <property type="molecule type" value="Genomic_DNA"/>
</dbReference>
<evidence type="ECO:0000313" key="1">
    <source>
        <dbReference type="EMBL" id="EXL88769.1"/>
    </source>
</evidence>
<name>X0JV72_FUSOX</name>
<dbReference type="AlphaFoldDB" id="X0JV72"/>
<dbReference type="Proteomes" id="UP000030676">
    <property type="component" value="Unassembled WGS sequence"/>
</dbReference>
<protein>
    <submittedName>
        <fullName evidence="1">Uncharacterized protein</fullName>
    </submittedName>
</protein>
<accession>X0JV72</accession>
<reference evidence="1" key="1">
    <citation type="submission" date="2011-11" db="EMBL/GenBank/DDBJ databases">
        <title>The Genome Sequence of Fusarium oxysporum PHW808.</title>
        <authorList>
            <consortium name="The Broad Institute Genome Sequencing Platform"/>
            <person name="Ma L.-J."/>
            <person name="Gale L.R."/>
            <person name="Schwartz D.C."/>
            <person name="Zhou S."/>
            <person name="Corby-Kistler H."/>
            <person name="Young S.K."/>
            <person name="Zeng Q."/>
            <person name="Gargeya S."/>
            <person name="Fitzgerald M."/>
            <person name="Haas B."/>
            <person name="Abouelleil A."/>
            <person name="Alvarado L."/>
            <person name="Arachchi H.M."/>
            <person name="Berlin A."/>
            <person name="Brown A."/>
            <person name="Chapman S.B."/>
            <person name="Chen Z."/>
            <person name="Dunbar C."/>
            <person name="Freedman E."/>
            <person name="Gearin G."/>
            <person name="Goldberg J."/>
            <person name="Griggs A."/>
            <person name="Gujja S."/>
            <person name="Heiman D."/>
            <person name="Howarth C."/>
            <person name="Larson L."/>
            <person name="Lui A."/>
            <person name="MacDonald P.J.P."/>
            <person name="Montmayeur A."/>
            <person name="Murphy C."/>
            <person name="Neiman D."/>
            <person name="Pearson M."/>
            <person name="Priest M."/>
            <person name="Roberts A."/>
            <person name="Saif S."/>
            <person name="Shea T."/>
            <person name="Shenoy N."/>
            <person name="Sisk P."/>
            <person name="Stolte C."/>
            <person name="Sykes S."/>
            <person name="Wortman J."/>
            <person name="Nusbaum C."/>
            <person name="Birren B."/>
        </authorList>
    </citation>
    <scope>NUCLEOTIDE SEQUENCE [LARGE SCALE GENOMIC DNA]</scope>
    <source>
        <strain evidence="1">54008</strain>
    </source>
</reference>
<gene>
    <name evidence="1" type="ORF">FOPG_00329</name>
</gene>
<proteinExistence type="predicted"/>
<reference evidence="1" key="2">
    <citation type="submission" date="2012-05" db="EMBL/GenBank/DDBJ databases">
        <title>The Genome Annotation of Fusarium oxysporum PHW808.</title>
        <authorList>
            <consortium name="The Broad Institute Genomics Platform"/>
            <person name="Ma L.-J."/>
            <person name="Corby-Kistler H."/>
            <person name="Broz K."/>
            <person name="Gale L.R."/>
            <person name="Jonkers W."/>
            <person name="O'Donnell K."/>
            <person name="Ploetz R."/>
            <person name="Steinberg C."/>
            <person name="Schwartz D.C."/>
            <person name="VanEtten H."/>
            <person name="Zhou S."/>
            <person name="Young S.K."/>
            <person name="Zeng Q."/>
            <person name="Gargeya S."/>
            <person name="Fitzgerald M."/>
            <person name="Abouelleil A."/>
            <person name="Alvarado L."/>
            <person name="Chapman S.B."/>
            <person name="Gainer-Dewar J."/>
            <person name="Goldberg J."/>
            <person name="Griggs A."/>
            <person name="Gujja S."/>
            <person name="Hansen M."/>
            <person name="Howarth C."/>
            <person name="Imamovic A."/>
            <person name="Ireland A."/>
            <person name="Larimer J."/>
            <person name="McCowan C."/>
            <person name="Murphy C."/>
            <person name="Pearson M."/>
            <person name="Poon T.W."/>
            <person name="Priest M."/>
            <person name="Roberts A."/>
            <person name="Saif S."/>
            <person name="Shea T."/>
            <person name="Sykes S."/>
            <person name="Wortman J."/>
            <person name="Nusbaum C."/>
            <person name="Birren B."/>
        </authorList>
    </citation>
    <scope>NUCLEOTIDE SEQUENCE</scope>
    <source>
        <strain evidence="1">54008</strain>
    </source>
</reference>
<organism evidence="1">
    <name type="scientific">Fusarium oxysporum f. sp. conglutinans race 2 54008</name>
    <dbReference type="NCBI Taxonomy" id="1089457"/>
    <lineage>
        <taxon>Eukaryota</taxon>
        <taxon>Fungi</taxon>
        <taxon>Dikarya</taxon>
        <taxon>Ascomycota</taxon>
        <taxon>Pezizomycotina</taxon>
        <taxon>Sordariomycetes</taxon>
        <taxon>Hypocreomycetidae</taxon>
        <taxon>Hypocreales</taxon>
        <taxon>Nectriaceae</taxon>
        <taxon>Fusarium</taxon>
        <taxon>Fusarium oxysporum species complex</taxon>
    </lineage>
</organism>